<evidence type="ECO:0000256" key="3">
    <source>
        <dbReference type="ARBA" id="ARBA00022833"/>
    </source>
</evidence>
<evidence type="ECO:0000256" key="4">
    <source>
        <dbReference type="SAM" id="MobiDB-lite"/>
    </source>
</evidence>
<dbReference type="EMBL" id="RBNI01002453">
    <property type="protein sequence ID" value="RUP49266.1"/>
    <property type="molecule type" value="Genomic_DNA"/>
</dbReference>
<dbReference type="PANTHER" id="PTHR46983">
    <property type="entry name" value="CYSTEINE AND HISTIDINE-RICH DOMAIN-CONTAINING PROTEIN 1"/>
    <property type="match status" value="1"/>
</dbReference>
<gene>
    <name evidence="6" type="ORF">BC936DRAFT_142914</name>
</gene>
<dbReference type="PANTHER" id="PTHR46983:SF3">
    <property type="entry name" value="CHPADIPLOID STATE MAINTENANCE PROTEIN CHPA"/>
    <property type="match status" value="1"/>
</dbReference>
<evidence type="ECO:0000256" key="2">
    <source>
        <dbReference type="ARBA" id="ARBA00022737"/>
    </source>
</evidence>
<comment type="caution">
    <text evidence="6">The sequence shown here is derived from an EMBL/GenBank/DDBJ whole genome shotgun (WGS) entry which is preliminary data.</text>
</comment>
<evidence type="ECO:0000313" key="7">
    <source>
        <dbReference type="Proteomes" id="UP000268093"/>
    </source>
</evidence>
<dbReference type="Pfam" id="PF04968">
    <property type="entry name" value="CHORD"/>
    <property type="match status" value="1"/>
</dbReference>
<dbReference type="InterPro" id="IPR039790">
    <property type="entry name" value="CHRD1"/>
</dbReference>
<feature type="domain" description="CHORD" evidence="5">
    <location>
        <begin position="65"/>
        <end position="161"/>
    </location>
</feature>
<dbReference type="OrthoDB" id="1898560at2759"/>
<dbReference type="PROSITE" id="PS51401">
    <property type="entry name" value="CHORD"/>
    <property type="match status" value="1"/>
</dbReference>
<feature type="region of interest" description="Disordered" evidence="4">
    <location>
        <begin position="202"/>
        <end position="272"/>
    </location>
</feature>
<evidence type="ECO:0000313" key="6">
    <source>
        <dbReference type="EMBL" id="RUP49266.1"/>
    </source>
</evidence>
<feature type="non-terminal residue" evidence="6">
    <location>
        <position position="1"/>
    </location>
</feature>
<protein>
    <recommendedName>
        <fullName evidence="5">CHORD domain-containing protein</fullName>
    </recommendedName>
</protein>
<evidence type="ECO:0000259" key="5">
    <source>
        <dbReference type="PROSITE" id="PS51401"/>
    </source>
</evidence>
<name>A0A433DEM3_9FUNG</name>
<keyword evidence="7" id="KW-1185">Reference proteome</keyword>
<dbReference type="InterPro" id="IPR007051">
    <property type="entry name" value="CHORD_dom"/>
</dbReference>
<evidence type="ECO:0000256" key="1">
    <source>
        <dbReference type="ARBA" id="ARBA00022723"/>
    </source>
</evidence>
<organism evidence="6 7">
    <name type="scientific">Jimgerdemannia flammicorona</name>
    <dbReference type="NCBI Taxonomy" id="994334"/>
    <lineage>
        <taxon>Eukaryota</taxon>
        <taxon>Fungi</taxon>
        <taxon>Fungi incertae sedis</taxon>
        <taxon>Mucoromycota</taxon>
        <taxon>Mucoromycotina</taxon>
        <taxon>Endogonomycetes</taxon>
        <taxon>Endogonales</taxon>
        <taxon>Endogonaceae</taxon>
        <taxon>Jimgerdemannia</taxon>
    </lineage>
</organism>
<dbReference type="GO" id="GO:0046872">
    <property type="term" value="F:metal ion binding"/>
    <property type="evidence" value="ECO:0007669"/>
    <property type="project" value="UniProtKB-KW"/>
</dbReference>
<reference evidence="6 7" key="1">
    <citation type="journal article" date="2018" name="New Phytol.">
        <title>Phylogenomics of Endogonaceae and evolution of mycorrhizas within Mucoromycota.</title>
        <authorList>
            <person name="Chang Y."/>
            <person name="Desiro A."/>
            <person name="Na H."/>
            <person name="Sandor L."/>
            <person name="Lipzen A."/>
            <person name="Clum A."/>
            <person name="Barry K."/>
            <person name="Grigoriev I.V."/>
            <person name="Martin F.M."/>
            <person name="Stajich J.E."/>
            <person name="Smith M.E."/>
            <person name="Bonito G."/>
            <person name="Spatafora J.W."/>
        </authorList>
    </citation>
    <scope>NUCLEOTIDE SEQUENCE [LARGE SCALE GENOMIC DNA]</scope>
    <source>
        <strain evidence="6 7">GMNB39</strain>
    </source>
</reference>
<proteinExistence type="predicted"/>
<feature type="compositionally biased region" description="Basic and acidic residues" evidence="4">
    <location>
        <begin position="105"/>
        <end position="121"/>
    </location>
</feature>
<dbReference type="AlphaFoldDB" id="A0A433DEM3"/>
<feature type="compositionally biased region" description="Basic and acidic residues" evidence="4">
    <location>
        <begin position="248"/>
        <end position="271"/>
    </location>
</feature>
<keyword evidence="3" id="KW-0862">Zinc</keyword>
<keyword evidence="2" id="KW-0677">Repeat</keyword>
<accession>A0A433DEM3</accession>
<sequence length="290" mass="32166">AVFQTYQLPPHNGVVIEYVCYPHEHHVPGPWASLEMVREEVMQQKVPICGKGVCDYDTSQAMPRCTHKGCEKEYEEEENLDNAQSRRIPPPSPSLPVSSAAAHFPRSERKEGERMVQDQRCPRTSSPTVVLIGLKGWQCCNKRVTSFDDFLAIPGCTFDKHSDTPVDVKAVEKKHEDIPQISSHVTKDGVEIYDNGATIKLASHTPPPQTVAEAVDTSQVEKSPAEPELPEEDDLSIPVAPGTTCKRRGCDAEYKDETTSRGEGTDAECKHHPGRWSRLVGRDWLVDGGV</sequence>
<feature type="region of interest" description="Disordered" evidence="4">
    <location>
        <begin position="76"/>
        <end position="121"/>
    </location>
</feature>
<dbReference type="Proteomes" id="UP000268093">
    <property type="component" value="Unassembled WGS sequence"/>
</dbReference>
<keyword evidence="1" id="KW-0479">Metal-binding</keyword>
<dbReference type="Gene3D" id="4.10.1130.20">
    <property type="match status" value="1"/>
</dbReference>